<protein>
    <submittedName>
        <fullName evidence="1">Uncharacterized protein</fullName>
    </submittedName>
</protein>
<dbReference type="EMBL" id="WNZZ01000004">
    <property type="protein sequence ID" value="MUG22235.1"/>
    <property type="molecule type" value="Genomic_DNA"/>
</dbReference>
<dbReference type="AlphaFoldDB" id="A0A6N8ERH2"/>
<accession>A0A6N8ERH2</accession>
<organism evidence="1 2">
    <name type="scientific">Paenibacillus macerans</name>
    <name type="common">Bacillus macerans</name>
    <dbReference type="NCBI Taxonomy" id="44252"/>
    <lineage>
        <taxon>Bacteria</taxon>
        <taxon>Bacillati</taxon>
        <taxon>Bacillota</taxon>
        <taxon>Bacilli</taxon>
        <taxon>Bacillales</taxon>
        <taxon>Paenibacillaceae</taxon>
        <taxon>Paenibacillus</taxon>
    </lineage>
</organism>
<proteinExistence type="predicted"/>
<dbReference type="Proteomes" id="UP000442469">
    <property type="component" value="Unassembled WGS sequence"/>
</dbReference>
<dbReference type="OrthoDB" id="2884500at2"/>
<comment type="caution">
    <text evidence="1">The sequence shown here is derived from an EMBL/GenBank/DDBJ whole genome shotgun (WGS) entry which is preliminary data.</text>
</comment>
<name>A0A6N8ERH2_PAEMA</name>
<evidence type="ECO:0000313" key="2">
    <source>
        <dbReference type="Proteomes" id="UP000442469"/>
    </source>
</evidence>
<dbReference type="GeneID" id="77012373"/>
<gene>
    <name evidence="1" type="ORF">GNQ08_07340</name>
</gene>
<sequence>MKNNTVDELLIDNNGKNTKITEISLQKGTIKVPVTCSGCAISSKNNSIKITIKWDNTEETFNLK</sequence>
<evidence type="ECO:0000313" key="1">
    <source>
        <dbReference type="EMBL" id="MUG22235.1"/>
    </source>
</evidence>
<dbReference type="RefSeq" id="WP_124333556.1">
    <property type="nucleotide sequence ID" value="NZ_BGMM01000019.1"/>
</dbReference>
<reference evidence="1 2" key="1">
    <citation type="submission" date="2019-11" db="EMBL/GenBank/DDBJ databases">
        <title>Draft genome sequences of five Paenibacillus species of dairy origin.</title>
        <authorList>
            <person name="Olajide A.M."/>
            <person name="Chen S."/>
            <person name="Lapointe G."/>
        </authorList>
    </citation>
    <scope>NUCLEOTIDE SEQUENCE [LARGE SCALE GENOMIC DNA]</scope>
    <source>
        <strain evidence="1 2">3CT49</strain>
    </source>
</reference>